<gene>
    <name evidence="2" type="ORF">SYV04_28965</name>
</gene>
<name>A0ABU5HAF2_9BACT</name>
<dbReference type="GO" id="GO:0032259">
    <property type="term" value="P:methylation"/>
    <property type="evidence" value="ECO:0007669"/>
    <property type="project" value="UniProtKB-KW"/>
</dbReference>
<dbReference type="InterPro" id="IPR025714">
    <property type="entry name" value="Methyltranfer_dom"/>
</dbReference>
<organism evidence="2 3">
    <name type="scientific">Hyalangium rubrum</name>
    <dbReference type="NCBI Taxonomy" id="3103134"/>
    <lineage>
        <taxon>Bacteria</taxon>
        <taxon>Pseudomonadati</taxon>
        <taxon>Myxococcota</taxon>
        <taxon>Myxococcia</taxon>
        <taxon>Myxococcales</taxon>
        <taxon>Cystobacterineae</taxon>
        <taxon>Archangiaceae</taxon>
        <taxon>Hyalangium</taxon>
    </lineage>
</organism>
<dbReference type="Gene3D" id="3.40.50.150">
    <property type="entry name" value="Vaccinia Virus protein VP39"/>
    <property type="match status" value="1"/>
</dbReference>
<keyword evidence="3" id="KW-1185">Reference proteome</keyword>
<keyword evidence="2" id="KW-0808">Transferase</keyword>
<accession>A0ABU5HAF2</accession>
<proteinExistence type="predicted"/>
<dbReference type="GO" id="GO:0008168">
    <property type="term" value="F:methyltransferase activity"/>
    <property type="evidence" value="ECO:0007669"/>
    <property type="project" value="UniProtKB-KW"/>
</dbReference>
<dbReference type="RefSeq" id="WP_321549184.1">
    <property type="nucleotide sequence ID" value="NZ_JAXIVS010000011.1"/>
</dbReference>
<reference evidence="2 3" key="1">
    <citation type="submission" date="2023-12" db="EMBL/GenBank/DDBJ databases">
        <title>the genome sequence of Hyalangium sp. s54d21.</title>
        <authorList>
            <person name="Zhang X."/>
        </authorList>
    </citation>
    <scope>NUCLEOTIDE SEQUENCE [LARGE SCALE GENOMIC DNA]</scope>
    <source>
        <strain evidence="3">s54d21</strain>
    </source>
</reference>
<dbReference type="EMBL" id="JAXIVS010000011">
    <property type="protein sequence ID" value="MDY7230462.1"/>
    <property type="molecule type" value="Genomic_DNA"/>
</dbReference>
<keyword evidence="2" id="KW-0489">Methyltransferase</keyword>
<sequence length="433" mass="49440">MRAARRRQSAEPQTITSLIGELYTQYPFPRVTALHRVEPVHFHLNRMNYQLGRRREDALRPDSRIWVAGCGTEQSILTALRFPEATILATDLSPRSLEVSKRLAGQLGIKNVEFQHQNLLESTFRDDFDIIFCTGVLPVLEDPLKGMRLLRQALRSGGAGLIMAYNEQHRHFFRQFQRAVETLAGGPRNLKRKHELAMQLLRAVRASDKCGGMAQTLRMLGNVEDDIPTFADTLLQPYEIAYDIDSLYALVTDAGLRLSWPTPHVWDLARYVDDPALLAAWRKLDAREQQRVVNLLAAERAPFFGFYVEHADRPAPKPYSKAELRGMRLMHRTRHTVYEIQDERVVATHESRPYQRSRDRLVEPPLLRRLTPTRNETWVLPADVEPVLEACDGTRTAGKIAAAFADRYSSEEVMTLLSQLLSPRIGLLAPVFQ</sequence>
<dbReference type="Proteomes" id="UP001291309">
    <property type="component" value="Unassembled WGS sequence"/>
</dbReference>
<protein>
    <submittedName>
        <fullName evidence="2">Methyltransferase domain-containing protein</fullName>
    </submittedName>
</protein>
<evidence type="ECO:0000313" key="2">
    <source>
        <dbReference type="EMBL" id="MDY7230462.1"/>
    </source>
</evidence>
<evidence type="ECO:0000259" key="1">
    <source>
        <dbReference type="Pfam" id="PF13847"/>
    </source>
</evidence>
<evidence type="ECO:0000313" key="3">
    <source>
        <dbReference type="Proteomes" id="UP001291309"/>
    </source>
</evidence>
<comment type="caution">
    <text evidence="2">The sequence shown here is derived from an EMBL/GenBank/DDBJ whole genome shotgun (WGS) entry which is preliminary data.</text>
</comment>
<dbReference type="CDD" id="cd02440">
    <property type="entry name" value="AdoMet_MTases"/>
    <property type="match status" value="1"/>
</dbReference>
<dbReference type="Pfam" id="PF13847">
    <property type="entry name" value="Methyltransf_31"/>
    <property type="match status" value="1"/>
</dbReference>
<dbReference type="InterPro" id="IPR029063">
    <property type="entry name" value="SAM-dependent_MTases_sf"/>
</dbReference>
<feature type="domain" description="Methyltransferase" evidence="1">
    <location>
        <begin position="68"/>
        <end position="176"/>
    </location>
</feature>
<dbReference type="SUPFAM" id="SSF53335">
    <property type="entry name" value="S-adenosyl-L-methionine-dependent methyltransferases"/>
    <property type="match status" value="1"/>
</dbReference>